<reference evidence="2 3" key="1">
    <citation type="submission" date="2023-01" db="EMBL/GenBank/DDBJ databases">
        <authorList>
            <person name="Kreplak J."/>
        </authorList>
    </citation>
    <scope>NUCLEOTIDE SEQUENCE [LARGE SCALE GENOMIC DNA]</scope>
</reference>
<dbReference type="EMBL" id="OX451736">
    <property type="protein sequence ID" value="CAI8589254.1"/>
    <property type="molecule type" value="Genomic_DNA"/>
</dbReference>
<evidence type="ECO:0000313" key="3">
    <source>
        <dbReference type="Proteomes" id="UP001157006"/>
    </source>
</evidence>
<evidence type="ECO:0000313" key="2">
    <source>
        <dbReference type="EMBL" id="CAI8589254.1"/>
    </source>
</evidence>
<dbReference type="Proteomes" id="UP001157006">
    <property type="component" value="Chromosome 1L"/>
</dbReference>
<keyword evidence="3" id="KW-1185">Reference proteome</keyword>
<accession>A0AAV0YXG6</accession>
<gene>
    <name evidence="2" type="ORF">VFH_I385080</name>
</gene>
<protein>
    <submittedName>
        <fullName evidence="2">Uncharacterized protein</fullName>
    </submittedName>
</protein>
<evidence type="ECO:0000256" key="1">
    <source>
        <dbReference type="SAM" id="MobiDB-lite"/>
    </source>
</evidence>
<sequence length="101" mass="10924">MDVTGEEGVKETETKQIGFPVTSASHRSIVSRFHQQQPQNRRNQGAAHHLRSLNAKPLQSEAQEQRPTAAPRSASPDVNTTNPTTPAVTPATPEKCCGVLL</sequence>
<feature type="compositionally biased region" description="Polar residues" evidence="1">
    <location>
        <begin position="22"/>
        <end position="43"/>
    </location>
</feature>
<name>A0AAV0YXG6_VICFA</name>
<organism evidence="2 3">
    <name type="scientific">Vicia faba</name>
    <name type="common">Broad bean</name>
    <name type="synonym">Faba vulgaris</name>
    <dbReference type="NCBI Taxonomy" id="3906"/>
    <lineage>
        <taxon>Eukaryota</taxon>
        <taxon>Viridiplantae</taxon>
        <taxon>Streptophyta</taxon>
        <taxon>Embryophyta</taxon>
        <taxon>Tracheophyta</taxon>
        <taxon>Spermatophyta</taxon>
        <taxon>Magnoliopsida</taxon>
        <taxon>eudicotyledons</taxon>
        <taxon>Gunneridae</taxon>
        <taxon>Pentapetalae</taxon>
        <taxon>rosids</taxon>
        <taxon>fabids</taxon>
        <taxon>Fabales</taxon>
        <taxon>Fabaceae</taxon>
        <taxon>Papilionoideae</taxon>
        <taxon>50 kb inversion clade</taxon>
        <taxon>NPAAA clade</taxon>
        <taxon>Hologalegina</taxon>
        <taxon>IRL clade</taxon>
        <taxon>Fabeae</taxon>
        <taxon>Vicia</taxon>
    </lineage>
</organism>
<feature type="region of interest" description="Disordered" evidence="1">
    <location>
        <begin position="1"/>
        <end position="101"/>
    </location>
</feature>
<feature type="compositionally biased region" description="Low complexity" evidence="1">
    <location>
        <begin position="78"/>
        <end position="93"/>
    </location>
</feature>
<dbReference type="AlphaFoldDB" id="A0AAV0YXG6"/>
<proteinExistence type="predicted"/>